<dbReference type="GO" id="GO:0019628">
    <property type="term" value="P:urate catabolic process"/>
    <property type="evidence" value="ECO:0007669"/>
    <property type="project" value="UniProtKB-UniPathway"/>
</dbReference>
<dbReference type="InterPro" id="IPR036778">
    <property type="entry name" value="OHCU_decarboxylase_sf"/>
</dbReference>
<accession>A0A6B3SVZ7</accession>
<dbReference type="EMBL" id="JAAIVB010000052">
    <property type="protein sequence ID" value="NEX62562.1"/>
    <property type="molecule type" value="Genomic_DNA"/>
</dbReference>
<name>A0A6B3SVZ7_9BURK</name>
<dbReference type="PANTHER" id="PTHR43466:SF1">
    <property type="entry name" value="2-OXO-4-HYDROXY-4-CARBOXY-5-UREIDOIMIDAZOLINE DECARBOXYLASE-RELATED"/>
    <property type="match status" value="1"/>
</dbReference>
<gene>
    <name evidence="8" type="primary">uraD</name>
    <name evidence="8" type="ORF">G3574_15855</name>
</gene>
<dbReference type="InterPro" id="IPR018020">
    <property type="entry name" value="OHCU_decarboxylase"/>
</dbReference>
<evidence type="ECO:0000256" key="4">
    <source>
        <dbReference type="ARBA" id="ARBA00022631"/>
    </source>
</evidence>
<dbReference type="InterPro" id="IPR017580">
    <property type="entry name" value="OHCU_decarboxylase-1"/>
</dbReference>
<evidence type="ECO:0000256" key="5">
    <source>
        <dbReference type="ARBA" id="ARBA00022793"/>
    </source>
</evidence>
<dbReference type="AlphaFoldDB" id="A0A6B3SVZ7"/>
<comment type="catalytic activity">
    <reaction evidence="1">
        <text>5-hydroxy-2-oxo-4-ureido-2,5-dihydro-1H-imidazole-5-carboxylate + H(+) = (S)-allantoin + CO2</text>
        <dbReference type="Rhea" id="RHEA:26301"/>
        <dbReference type="ChEBI" id="CHEBI:15378"/>
        <dbReference type="ChEBI" id="CHEBI:15678"/>
        <dbReference type="ChEBI" id="CHEBI:16526"/>
        <dbReference type="ChEBI" id="CHEBI:58639"/>
        <dbReference type="EC" id="4.1.1.97"/>
    </reaction>
</comment>
<sequence>MNARITLAALNAMPPEVFAATLGAIYEHSPWFAERAAEKRPFDDLEQLQAAMASEVCNAAVREQLDLLLAHPELAGKAAIRGELTAESTREQKGAGLDQCTPEEFDRLQALNRAYREKFGFPFIIAVKGHTRQSILAAMSSRLQHDRERELRECVEQVIQIGRFRIAELVGA</sequence>
<evidence type="ECO:0000313" key="8">
    <source>
        <dbReference type="EMBL" id="NEX62562.1"/>
    </source>
</evidence>
<comment type="caution">
    <text evidence="8">The sequence shown here is derived from an EMBL/GenBank/DDBJ whole genome shotgun (WGS) entry which is preliminary data.</text>
</comment>
<dbReference type="GO" id="GO:0051997">
    <property type="term" value="F:2-oxo-4-hydroxy-4-carboxy-5-ureidoimidazoline decarboxylase activity"/>
    <property type="evidence" value="ECO:0007669"/>
    <property type="project" value="UniProtKB-EC"/>
</dbReference>
<dbReference type="SUPFAM" id="SSF158694">
    <property type="entry name" value="UraD-Like"/>
    <property type="match status" value="1"/>
</dbReference>
<keyword evidence="4" id="KW-0659">Purine metabolism</keyword>
<proteinExistence type="predicted"/>
<dbReference type="Proteomes" id="UP000482155">
    <property type="component" value="Unassembled WGS sequence"/>
</dbReference>
<dbReference type="EC" id="4.1.1.97" evidence="3"/>
<organism evidence="8 9">
    <name type="scientific">Noviherbaspirillum galbum</name>
    <dbReference type="NCBI Taxonomy" id="2709383"/>
    <lineage>
        <taxon>Bacteria</taxon>
        <taxon>Pseudomonadati</taxon>
        <taxon>Pseudomonadota</taxon>
        <taxon>Betaproteobacteria</taxon>
        <taxon>Burkholderiales</taxon>
        <taxon>Oxalobacteraceae</taxon>
        <taxon>Noviherbaspirillum</taxon>
    </lineage>
</organism>
<dbReference type="RefSeq" id="WP_163965026.1">
    <property type="nucleotide sequence ID" value="NZ_JAAIVB010000052.1"/>
</dbReference>
<evidence type="ECO:0000313" key="9">
    <source>
        <dbReference type="Proteomes" id="UP000482155"/>
    </source>
</evidence>
<reference evidence="8 9" key="1">
    <citation type="submission" date="2020-02" db="EMBL/GenBank/DDBJ databases">
        <authorList>
            <person name="Kim M.K."/>
        </authorList>
    </citation>
    <scope>NUCLEOTIDE SEQUENCE [LARGE SCALE GENOMIC DNA]</scope>
    <source>
        <strain evidence="8 9">17J57-3</strain>
    </source>
</reference>
<evidence type="ECO:0000256" key="1">
    <source>
        <dbReference type="ARBA" id="ARBA00001163"/>
    </source>
</evidence>
<evidence type="ECO:0000256" key="2">
    <source>
        <dbReference type="ARBA" id="ARBA00004754"/>
    </source>
</evidence>
<evidence type="ECO:0000259" key="7">
    <source>
        <dbReference type="Pfam" id="PF09349"/>
    </source>
</evidence>
<feature type="domain" description="Oxo-4-hydroxy-4-carboxy-5-ureidoimidazoline decarboxylase" evidence="7">
    <location>
        <begin position="11"/>
        <end position="166"/>
    </location>
</feature>
<comment type="pathway">
    <text evidence="2">Purine metabolism; urate degradation; (S)-allantoin from urate: step 3/3.</text>
</comment>
<evidence type="ECO:0000256" key="3">
    <source>
        <dbReference type="ARBA" id="ARBA00012257"/>
    </source>
</evidence>
<dbReference type="UniPathway" id="UPA00394">
    <property type="reaction ID" value="UER00652"/>
</dbReference>
<dbReference type="PANTHER" id="PTHR43466">
    <property type="entry name" value="2-OXO-4-HYDROXY-4-CARBOXY-5-UREIDOIMIDAZOLINE DECARBOXYLASE-RELATED"/>
    <property type="match status" value="1"/>
</dbReference>
<keyword evidence="5" id="KW-0210">Decarboxylase</keyword>
<dbReference type="NCBIfam" id="TIGR03164">
    <property type="entry name" value="UHCUDC"/>
    <property type="match status" value="1"/>
</dbReference>
<keyword evidence="6 8" id="KW-0456">Lyase</keyword>
<keyword evidence="9" id="KW-1185">Reference proteome</keyword>
<dbReference type="GO" id="GO:0000255">
    <property type="term" value="P:allantoin metabolic process"/>
    <property type="evidence" value="ECO:0007669"/>
    <property type="project" value="InterPro"/>
</dbReference>
<evidence type="ECO:0000256" key="6">
    <source>
        <dbReference type="ARBA" id="ARBA00023239"/>
    </source>
</evidence>
<dbReference type="Pfam" id="PF09349">
    <property type="entry name" value="OHCU_decarbox"/>
    <property type="match status" value="1"/>
</dbReference>
<dbReference type="GO" id="GO:0006144">
    <property type="term" value="P:purine nucleobase metabolic process"/>
    <property type="evidence" value="ECO:0007669"/>
    <property type="project" value="UniProtKB-KW"/>
</dbReference>
<dbReference type="Gene3D" id="1.10.3330.10">
    <property type="entry name" value="Oxo-4-hydroxy-4-carboxy-5-ureidoimidazoline decarboxylase"/>
    <property type="match status" value="1"/>
</dbReference>
<protein>
    <recommendedName>
        <fullName evidence="3">2-oxo-4-hydroxy-4-carboxy-5-ureidoimidazoline decarboxylase</fullName>
        <ecNumber evidence="3">4.1.1.97</ecNumber>
    </recommendedName>
</protein>